<proteinExistence type="predicted"/>
<evidence type="ECO:0000313" key="1">
    <source>
        <dbReference type="EMBL" id="KAJ9103580.1"/>
    </source>
</evidence>
<reference evidence="1" key="1">
    <citation type="submission" date="2023-04" db="EMBL/GenBank/DDBJ databases">
        <title>Draft Genome sequencing of Naganishia species isolated from polar environments using Oxford Nanopore Technology.</title>
        <authorList>
            <person name="Leo P."/>
            <person name="Venkateswaran K."/>
        </authorList>
    </citation>
    <scope>NUCLEOTIDE SEQUENCE</scope>
    <source>
        <strain evidence="1">MNA-CCFEE 5262</strain>
    </source>
</reference>
<name>A0ACC2VWW6_9TREE</name>
<accession>A0ACC2VWW6</accession>
<sequence length="696" mass="76815">MPHLAASPFQFEPAVLELDGGYFPTMLDDTDVFEDVDLDSEYGGEGDGNDETTNGSVDRMRDAKLEPEGSRELGYASKTSRTRLEEERSNKGSSVSGQHYLGTLYIAFPSPDLPQTPPRTRTLSNTETDSPNQPPRQSFKRGETDPSSISSWYSAESDPQSPSVTVLCTPSTPLDTRLHPEGKENTTPEPEDATPSFTPRIIVTRPSTDRLFDWFPHMFTNSPQFSPRHFSYADDQEHITLEFEPVNRPVARVIQYEREPVEPLGRDSITFPAAMRDQGLVGLGLGLEDPLDVRSQEGDQYGVDSEEACLVDRRGYIAVVREMNNIFSAQGISGGLELFHTARLSVSSMRPTACMRNRRAPAKLEHPTTVASSSINDSITTSSIIVSPRSNAMVPVEMIPLKITDGSPPSTRALKKRRSTTILKAKSSMDRLSRVFAEGFNKTISAFSSPGARDINGLEADIENYRSKGLGSPLRRWNGASAPTTPFSLRKKGSQESGFSWSPSLLRRPRLSNGEDQSVNAPSTLNKTLRSLIPRGKKGLLPIGRSRCDSEESWGNVPLHIEQKNEDGREISRTIVDLGQREACEYGLRTVPSLRLLRSGAAWGAMRTDIKQDASSIRRSTSPSGSSLSLSISSISDSSMTMYASHIPSPDALDDEARYKQIARMEALALLEGKVERRESLAWCEMRMEGMGERVQ</sequence>
<protein>
    <submittedName>
        <fullName evidence="1">Uncharacterized protein</fullName>
    </submittedName>
</protein>
<comment type="caution">
    <text evidence="1">The sequence shown here is derived from an EMBL/GenBank/DDBJ whole genome shotgun (WGS) entry which is preliminary data.</text>
</comment>
<dbReference type="EMBL" id="JASBWS010000058">
    <property type="protein sequence ID" value="KAJ9103580.1"/>
    <property type="molecule type" value="Genomic_DNA"/>
</dbReference>
<keyword evidence="2" id="KW-1185">Reference proteome</keyword>
<organism evidence="1 2">
    <name type="scientific">Naganishia adeliensis</name>
    <dbReference type="NCBI Taxonomy" id="92952"/>
    <lineage>
        <taxon>Eukaryota</taxon>
        <taxon>Fungi</taxon>
        <taxon>Dikarya</taxon>
        <taxon>Basidiomycota</taxon>
        <taxon>Agaricomycotina</taxon>
        <taxon>Tremellomycetes</taxon>
        <taxon>Filobasidiales</taxon>
        <taxon>Filobasidiaceae</taxon>
        <taxon>Naganishia</taxon>
    </lineage>
</organism>
<dbReference type="Proteomes" id="UP001230649">
    <property type="component" value="Unassembled WGS sequence"/>
</dbReference>
<gene>
    <name evidence="1" type="ORF">QFC20_004736</name>
</gene>
<evidence type="ECO:0000313" key="2">
    <source>
        <dbReference type="Proteomes" id="UP001230649"/>
    </source>
</evidence>